<keyword evidence="6 7" id="KW-0472">Membrane</keyword>
<dbReference type="PANTHER" id="PTHR30221">
    <property type="entry name" value="SMALL-CONDUCTANCE MECHANOSENSITIVE CHANNEL"/>
    <property type="match status" value="1"/>
</dbReference>
<dbReference type="SUPFAM" id="SSF82689">
    <property type="entry name" value="Mechanosensitive channel protein MscS (YggB), C-terminal domain"/>
    <property type="match status" value="1"/>
</dbReference>
<keyword evidence="4 7" id="KW-0812">Transmembrane</keyword>
<evidence type="ECO:0000259" key="10">
    <source>
        <dbReference type="Pfam" id="PF21088"/>
    </source>
</evidence>
<feature type="transmembrane region" description="Helical" evidence="7">
    <location>
        <begin position="108"/>
        <end position="137"/>
    </location>
</feature>
<reference evidence="11" key="1">
    <citation type="submission" date="2024-06" db="EMBL/GenBank/DDBJ databases">
        <title>Caulobacter inopinatus, sp. nov.</title>
        <authorList>
            <person name="Donachie S.P."/>
        </authorList>
    </citation>
    <scope>NUCLEOTIDE SEQUENCE</scope>
    <source>
        <strain evidence="11">73W</strain>
    </source>
</reference>
<evidence type="ECO:0000259" key="9">
    <source>
        <dbReference type="Pfam" id="PF00924"/>
    </source>
</evidence>
<keyword evidence="7" id="KW-0407">Ion channel</keyword>
<dbReference type="GO" id="GO:0008381">
    <property type="term" value="F:mechanosensitive monoatomic ion channel activity"/>
    <property type="evidence" value="ECO:0007669"/>
    <property type="project" value="InterPro"/>
</dbReference>
<name>A0AB39KPV5_9CAUL</name>
<dbReference type="Gene3D" id="1.10.287.1260">
    <property type="match status" value="1"/>
</dbReference>
<keyword evidence="3" id="KW-1003">Cell membrane</keyword>
<dbReference type="Gene3D" id="2.30.30.60">
    <property type="match status" value="1"/>
</dbReference>
<dbReference type="InterPro" id="IPR008910">
    <property type="entry name" value="MSC_TM_helix"/>
</dbReference>
<evidence type="ECO:0000256" key="4">
    <source>
        <dbReference type="ARBA" id="ARBA00022692"/>
    </source>
</evidence>
<evidence type="ECO:0000256" key="3">
    <source>
        <dbReference type="ARBA" id="ARBA00022475"/>
    </source>
</evidence>
<dbReference type="RefSeq" id="WP_369058317.1">
    <property type="nucleotide sequence ID" value="NZ_CP158375.1"/>
</dbReference>
<dbReference type="Gene3D" id="3.30.70.100">
    <property type="match status" value="1"/>
</dbReference>
<dbReference type="Pfam" id="PF21088">
    <property type="entry name" value="MS_channel_1st"/>
    <property type="match status" value="1"/>
</dbReference>
<feature type="compositionally biased region" description="Basic and acidic residues" evidence="8">
    <location>
        <begin position="305"/>
        <end position="322"/>
    </location>
</feature>
<keyword evidence="7" id="KW-0813">Transport</keyword>
<evidence type="ECO:0000313" key="11">
    <source>
        <dbReference type="EMBL" id="XDO95468.1"/>
    </source>
</evidence>
<feature type="domain" description="Mechanosensitive ion channel transmembrane helices 2/3" evidence="10">
    <location>
        <begin position="82"/>
        <end position="122"/>
    </location>
</feature>
<comment type="similarity">
    <text evidence="2 7">Belongs to the MscS (TC 1.A.23) family.</text>
</comment>
<dbReference type="PANTHER" id="PTHR30221:SF1">
    <property type="entry name" value="SMALL-CONDUCTANCE MECHANOSENSITIVE CHANNEL"/>
    <property type="match status" value="1"/>
</dbReference>
<dbReference type="AlphaFoldDB" id="A0AB39KPV5"/>
<dbReference type="InterPro" id="IPR011066">
    <property type="entry name" value="MscS_channel_C_sf"/>
</dbReference>
<keyword evidence="7" id="KW-0406">Ion transport</keyword>
<evidence type="ECO:0000256" key="7">
    <source>
        <dbReference type="RuleBase" id="RU369025"/>
    </source>
</evidence>
<evidence type="ECO:0000256" key="1">
    <source>
        <dbReference type="ARBA" id="ARBA00004651"/>
    </source>
</evidence>
<dbReference type="EMBL" id="CP158375">
    <property type="protein sequence ID" value="XDO95468.1"/>
    <property type="molecule type" value="Genomic_DNA"/>
</dbReference>
<dbReference type="InterPro" id="IPR010920">
    <property type="entry name" value="LSM_dom_sf"/>
</dbReference>
<comment type="caution">
    <text evidence="7">Lacks conserved residue(s) required for the propagation of feature annotation.</text>
</comment>
<dbReference type="Pfam" id="PF05552">
    <property type="entry name" value="MS_channel_1st_1"/>
    <property type="match status" value="1"/>
</dbReference>
<evidence type="ECO:0000256" key="2">
    <source>
        <dbReference type="ARBA" id="ARBA00008017"/>
    </source>
</evidence>
<feature type="domain" description="Mechanosensitive ion channel MscS" evidence="9">
    <location>
        <begin position="124"/>
        <end position="190"/>
    </location>
</feature>
<organism evidence="11">
    <name type="scientific">Caulobacter sp. 73W</name>
    <dbReference type="NCBI Taxonomy" id="3161137"/>
    <lineage>
        <taxon>Bacteria</taxon>
        <taxon>Pseudomonadati</taxon>
        <taxon>Pseudomonadota</taxon>
        <taxon>Alphaproteobacteria</taxon>
        <taxon>Caulobacterales</taxon>
        <taxon>Caulobacteraceae</taxon>
        <taxon>Caulobacter</taxon>
    </lineage>
</organism>
<accession>A0AB39KPV5</accession>
<feature type="region of interest" description="Disordered" evidence="8">
    <location>
        <begin position="275"/>
        <end position="322"/>
    </location>
</feature>
<evidence type="ECO:0000256" key="6">
    <source>
        <dbReference type="ARBA" id="ARBA00023136"/>
    </source>
</evidence>
<dbReference type="SUPFAM" id="SSF82861">
    <property type="entry name" value="Mechanosensitive channel protein MscS (YggB), transmembrane region"/>
    <property type="match status" value="1"/>
</dbReference>
<feature type="transmembrane region" description="Helical" evidence="7">
    <location>
        <begin position="73"/>
        <end position="96"/>
    </location>
</feature>
<dbReference type="InterPro" id="IPR006685">
    <property type="entry name" value="MscS_channel_2nd"/>
</dbReference>
<keyword evidence="7" id="KW-0997">Cell inner membrane</keyword>
<dbReference type="InterPro" id="IPR011014">
    <property type="entry name" value="MscS_channel_TM-2"/>
</dbReference>
<dbReference type="Pfam" id="PF00924">
    <property type="entry name" value="MS_channel_2nd"/>
    <property type="match status" value="1"/>
</dbReference>
<dbReference type="InterPro" id="IPR049142">
    <property type="entry name" value="MS_channel_1st"/>
</dbReference>
<comment type="subcellular location">
    <subcellularLocation>
        <location evidence="7">Cell inner membrane</location>
        <topology evidence="7">Multi-pass membrane protein</topology>
    </subcellularLocation>
    <subcellularLocation>
        <location evidence="1">Cell membrane</location>
        <topology evidence="1">Multi-pass membrane protein</topology>
    </subcellularLocation>
</comment>
<comment type="subunit">
    <text evidence="7">Homoheptamer.</text>
</comment>
<comment type="function">
    <text evidence="7">Mechanosensitive channel that participates in the regulation of osmotic pressure changes within the cell, opening in response to stretch forces in the membrane lipid bilayer, without the need for other proteins. Contributes to normal resistance to hypoosmotic shock. Forms an ion channel of 1.0 nanosiemens conductance with a slight preference for anions.</text>
</comment>
<dbReference type="InterPro" id="IPR045275">
    <property type="entry name" value="MscS_archaea/bacteria_type"/>
</dbReference>
<dbReference type="SUPFAM" id="SSF50182">
    <property type="entry name" value="Sm-like ribonucleoproteins"/>
    <property type="match status" value="1"/>
</dbReference>
<sequence>MQTNAPKEVEQAVRNPITLDENLVRKAVDMFGSFAVNLLVAVIILAVTFWLAKTFSGIVRRALTQVQRRNPDPTLASFGASLTRYLIIFVGIIAVLQQLGVQTTSILAVLGAASLAVGLALQGTLSNVAAGVMLLIFRPYRVGDTIETSTRKGVVKSLDLFVTELATGDNTKVIVPNGKVFGDVILNYTHYPRHRSDAIWKVPYRTDIQAMLTALNARIASDPRIRNNPAPVVEIISMSEAFIEGAVRAWTAREDEGSVKSDLLLAIRILSEDPQAQLPPLTPPAPKPTAAERSRRRHHLNLRGLARDRLSGRRDPRSPPKA</sequence>
<protein>
    <recommendedName>
        <fullName evidence="7">Small-conductance mechanosensitive channel</fullName>
    </recommendedName>
</protein>
<keyword evidence="5 7" id="KW-1133">Transmembrane helix</keyword>
<evidence type="ECO:0000256" key="5">
    <source>
        <dbReference type="ARBA" id="ARBA00022989"/>
    </source>
</evidence>
<gene>
    <name evidence="11" type="ORF">ABOZ73_11650</name>
</gene>
<dbReference type="GO" id="GO:0005886">
    <property type="term" value="C:plasma membrane"/>
    <property type="evidence" value="ECO:0007669"/>
    <property type="project" value="UniProtKB-SubCell"/>
</dbReference>
<feature type="transmembrane region" description="Helical" evidence="7">
    <location>
        <begin position="30"/>
        <end position="52"/>
    </location>
</feature>
<dbReference type="InterPro" id="IPR023408">
    <property type="entry name" value="MscS_beta-dom_sf"/>
</dbReference>
<proteinExistence type="inferred from homology"/>
<evidence type="ECO:0000256" key="8">
    <source>
        <dbReference type="SAM" id="MobiDB-lite"/>
    </source>
</evidence>